<evidence type="ECO:0000313" key="2">
    <source>
        <dbReference type="EMBL" id="KAA8913981.1"/>
    </source>
</evidence>
<protein>
    <submittedName>
        <fullName evidence="2">Uncharacterized protein</fullName>
    </submittedName>
</protein>
<dbReference type="Proteomes" id="UP000326924">
    <property type="component" value="Unassembled WGS sequence"/>
</dbReference>
<organism evidence="2 3">
    <name type="scientific">Sphaerosporella brunnea</name>
    <dbReference type="NCBI Taxonomy" id="1250544"/>
    <lineage>
        <taxon>Eukaryota</taxon>
        <taxon>Fungi</taxon>
        <taxon>Dikarya</taxon>
        <taxon>Ascomycota</taxon>
        <taxon>Pezizomycotina</taxon>
        <taxon>Pezizomycetes</taxon>
        <taxon>Pezizales</taxon>
        <taxon>Pyronemataceae</taxon>
        <taxon>Sphaerosporella</taxon>
    </lineage>
</organism>
<evidence type="ECO:0000313" key="3">
    <source>
        <dbReference type="Proteomes" id="UP000326924"/>
    </source>
</evidence>
<evidence type="ECO:0000256" key="1">
    <source>
        <dbReference type="SAM" id="MobiDB-lite"/>
    </source>
</evidence>
<reference evidence="2 3" key="1">
    <citation type="submission" date="2019-09" db="EMBL/GenBank/DDBJ databases">
        <title>Draft genome of the ectomycorrhizal ascomycete Sphaerosporella brunnea.</title>
        <authorList>
            <consortium name="DOE Joint Genome Institute"/>
            <person name="Benucci G.M."/>
            <person name="Marozzi G."/>
            <person name="Antonielli L."/>
            <person name="Sanchez S."/>
            <person name="Marco P."/>
            <person name="Wang X."/>
            <person name="Falini L.B."/>
            <person name="Barry K."/>
            <person name="Haridas S."/>
            <person name="Lipzen A."/>
            <person name="Labutti K."/>
            <person name="Grigoriev I.V."/>
            <person name="Murat C."/>
            <person name="Martin F."/>
            <person name="Albertini E."/>
            <person name="Donnini D."/>
            <person name="Bonito G."/>
        </authorList>
    </citation>
    <scope>NUCLEOTIDE SEQUENCE [LARGE SCALE GENOMIC DNA]</scope>
    <source>
        <strain evidence="2 3">Sb_GMNB300</strain>
    </source>
</reference>
<gene>
    <name evidence="2" type="ORF">FN846DRAFT_886242</name>
</gene>
<dbReference type="AlphaFoldDB" id="A0A5J5FAU4"/>
<sequence>MAPVLRKRNNKGSATLSTTLSHCERGEQIIVSQEQLPTVVDKEKTKQACKQVKKSLVKAKDPLAKQVASNSVENKTGAAEQKPDAASSQTAKRKTRQDSSREYVSIAMEDPEEEVHVQRISRMVINRAIRHSNGSPCYGASLIGERLCVIRTSMLKVNVLA</sequence>
<proteinExistence type="predicted"/>
<accession>A0A5J5FAU4</accession>
<comment type="caution">
    <text evidence="2">The sequence shown here is derived from an EMBL/GenBank/DDBJ whole genome shotgun (WGS) entry which is preliminary data.</text>
</comment>
<feature type="region of interest" description="Disordered" evidence="1">
    <location>
        <begin position="67"/>
        <end position="102"/>
    </location>
</feature>
<dbReference type="EMBL" id="VXIS01000010">
    <property type="protein sequence ID" value="KAA8913981.1"/>
    <property type="molecule type" value="Genomic_DNA"/>
</dbReference>
<dbReference type="InParanoid" id="A0A5J5FAU4"/>
<keyword evidence="3" id="KW-1185">Reference proteome</keyword>
<name>A0A5J5FAU4_9PEZI</name>